<reference evidence="9" key="1">
    <citation type="journal article" date="2018" name="Front. Plant Sci.">
        <title>Patterning the Asteraceae Capitulum: Duplications and Differential Expression of the Flower Symmetry CYC2-Like Genes.</title>
        <authorList>
            <person name="Chen J."/>
            <person name="Shen C.Z."/>
            <person name="Guo Y.P."/>
            <person name="Rao G.Y."/>
        </authorList>
    </citation>
    <scope>NUCLEOTIDE SEQUENCE</scope>
</reference>
<keyword evidence="4" id="KW-0238">DNA-binding</keyword>
<dbReference type="InterPro" id="IPR017888">
    <property type="entry name" value="CYC/TB1_R_domain"/>
</dbReference>
<evidence type="ECO:0000313" key="9">
    <source>
        <dbReference type="EMBL" id="AXM05083.1"/>
    </source>
</evidence>
<dbReference type="Pfam" id="PF03634">
    <property type="entry name" value="TCP"/>
    <property type="match status" value="1"/>
</dbReference>
<keyword evidence="3" id="KW-0805">Transcription regulation</keyword>
<evidence type="ECO:0000259" key="8">
    <source>
        <dbReference type="PROSITE" id="PS51370"/>
    </source>
</evidence>
<feature type="domain" description="TCP" evidence="7">
    <location>
        <begin position="80"/>
        <end position="138"/>
    </location>
</feature>
<evidence type="ECO:0000256" key="5">
    <source>
        <dbReference type="ARBA" id="ARBA00023163"/>
    </source>
</evidence>
<dbReference type="PANTHER" id="PTHR31072:SF224">
    <property type="entry name" value="TRANSCRIPTION FACTOR TCP1"/>
    <property type="match status" value="1"/>
</dbReference>
<evidence type="ECO:0000256" key="1">
    <source>
        <dbReference type="ARBA" id="ARBA00004123"/>
    </source>
</evidence>
<keyword evidence="5" id="KW-0804">Transcription</keyword>
<evidence type="ECO:0000256" key="6">
    <source>
        <dbReference type="ARBA" id="ARBA00023242"/>
    </source>
</evidence>
<evidence type="ECO:0000256" key="4">
    <source>
        <dbReference type="ARBA" id="ARBA00023125"/>
    </source>
</evidence>
<dbReference type="GO" id="GO:0005634">
    <property type="term" value="C:nucleus"/>
    <property type="evidence" value="ECO:0007669"/>
    <property type="project" value="UniProtKB-SubCell"/>
</dbReference>
<dbReference type="PROSITE" id="PS51370">
    <property type="entry name" value="R"/>
    <property type="match status" value="1"/>
</dbReference>
<feature type="domain" description="R" evidence="8">
    <location>
        <begin position="191"/>
        <end position="208"/>
    </location>
</feature>
<comment type="subcellular location">
    <subcellularLocation>
        <location evidence="1">Nucleus</location>
    </subcellularLocation>
</comment>
<dbReference type="PROSITE" id="PS51369">
    <property type="entry name" value="TCP"/>
    <property type="match status" value="1"/>
</dbReference>
<dbReference type="InterPro" id="IPR005333">
    <property type="entry name" value="Transcription_factor_TCP"/>
</dbReference>
<dbReference type="GO" id="GO:2000032">
    <property type="term" value="P:regulation of secondary shoot formation"/>
    <property type="evidence" value="ECO:0007669"/>
    <property type="project" value="TreeGrafter"/>
</dbReference>
<protein>
    <submittedName>
        <fullName evidence="9">Cycloidea-like protein</fullName>
    </submittedName>
</protein>
<dbReference type="GO" id="GO:0003700">
    <property type="term" value="F:DNA-binding transcription factor activity"/>
    <property type="evidence" value="ECO:0007669"/>
    <property type="project" value="InterPro"/>
</dbReference>
<dbReference type="EMBL" id="MG593498">
    <property type="protein sequence ID" value="AXM05083.1"/>
    <property type="molecule type" value="Genomic_DNA"/>
</dbReference>
<dbReference type="GO" id="GO:0043565">
    <property type="term" value="F:sequence-specific DNA binding"/>
    <property type="evidence" value="ECO:0007669"/>
    <property type="project" value="TreeGrafter"/>
</dbReference>
<evidence type="ECO:0000259" key="7">
    <source>
        <dbReference type="PROSITE" id="PS51369"/>
    </source>
</evidence>
<evidence type="ECO:0000256" key="3">
    <source>
        <dbReference type="ARBA" id="ARBA00023015"/>
    </source>
</evidence>
<proteinExistence type="predicted"/>
<evidence type="ECO:0000256" key="2">
    <source>
        <dbReference type="ARBA" id="ARBA00022473"/>
    </source>
</evidence>
<dbReference type="InterPro" id="IPR017887">
    <property type="entry name" value="TF_TCP_subgr"/>
</dbReference>
<sequence>MFSSNPFPHLTSAFLDHEKDDLYINNLNQFLSGDYFPANDNNITTSKQDLAQELGLKRQCNEYNHLVWSVVANNNNKTSKKDHHSKIQTAQGPRDRRVRLSIEVAKRFFYLQDLLGFDKGSKTLDWLFTKSKISIDELIKRKKQSSSSSLTDQSEVVFMETEHDKGRKKKCDEGERKKMITRKHKSGFTVSQLRAEARARARERTKEKLSIKKLDDESKSVHGHVDCCSSNLPLHSSFWNSVESKNDYGDKIGESIMEDNISMLYGYQHNLVMSNDSCDSLDPLEVLVSQQAATKF</sequence>
<accession>A0A346D3R5</accession>
<keyword evidence="6" id="KW-0539">Nucleus</keyword>
<dbReference type="PANTHER" id="PTHR31072">
    <property type="entry name" value="TRANSCRIPTION FACTOR TCP4-RELATED"/>
    <property type="match status" value="1"/>
</dbReference>
<dbReference type="AlphaFoldDB" id="A0A346D3R5"/>
<keyword evidence="2" id="KW-0217">Developmental protein</keyword>
<name>A0A346D3R5_COSBI</name>
<organism evidence="9">
    <name type="scientific">Cosmos bipinnatus</name>
    <name type="common">Garden cosmos</name>
    <name type="synonym">Bidens formosa</name>
    <dbReference type="NCBI Taxonomy" id="51277"/>
    <lineage>
        <taxon>Eukaryota</taxon>
        <taxon>Viridiplantae</taxon>
        <taxon>Streptophyta</taxon>
        <taxon>Embryophyta</taxon>
        <taxon>Tracheophyta</taxon>
        <taxon>Spermatophyta</taxon>
        <taxon>Magnoliopsida</taxon>
        <taxon>eudicotyledons</taxon>
        <taxon>Gunneridae</taxon>
        <taxon>Pentapetalae</taxon>
        <taxon>asterids</taxon>
        <taxon>campanulids</taxon>
        <taxon>Asterales</taxon>
        <taxon>Asteraceae</taxon>
        <taxon>Asteroideae</taxon>
        <taxon>Heliantheae alliance</taxon>
        <taxon>Coreopsideae</taxon>
        <taxon>Cosmos</taxon>
    </lineage>
</organism>